<dbReference type="InterPro" id="IPR011127">
    <property type="entry name" value="Dala_Dala_lig_N"/>
</dbReference>
<dbReference type="InterPro" id="IPR016185">
    <property type="entry name" value="PreATP-grasp_dom_sf"/>
</dbReference>
<comment type="similarity">
    <text evidence="2 10">Belongs to the D-alanine--D-alanine ligase family.</text>
</comment>
<dbReference type="EMBL" id="PCYK01000006">
    <property type="protein sequence ID" value="PIR46196.1"/>
    <property type="molecule type" value="Genomic_DNA"/>
</dbReference>
<dbReference type="AlphaFoldDB" id="A0A2H0RIF9"/>
<keyword evidence="4 10" id="KW-0436">Ligase</keyword>
<dbReference type="GO" id="GO:0009252">
    <property type="term" value="P:peptidoglycan biosynthetic process"/>
    <property type="evidence" value="ECO:0007669"/>
    <property type="project" value="UniProtKB-UniRule"/>
</dbReference>
<evidence type="ECO:0000256" key="6">
    <source>
        <dbReference type="ARBA" id="ARBA00022840"/>
    </source>
</evidence>
<feature type="binding site" evidence="12">
    <location>
        <position position="288"/>
    </location>
    <ligand>
        <name>Mg(2+)</name>
        <dbReference type="ChEBI" id="CHEBI:18420"/>
        <label>1</label>
    </ligand>
</feature>
<sequence>MAPIRVGILRGGIGSEYEVSLRTGAGVLRHLPGDKYQPVDILLSRDGAWYAGGLRATPERAVRGVDVIFNALHGEFGEDGQAQQLLDYLFKPYTGSGAVASALGMDKPRAKELFRQAGLRVPNGAVLRRADRPEETDAEAVAYDVFKKIPPPWIVKPASGGSSVDLRLARHYPELVAAVAAGLKQNDRILVEEYVRGQEATVGVVDRLRGRDHYPLLPVEIVTLPDKVLFDYEAKYGGQTKEICPGRFRPEDKLELERQAVLIHQQLGLRHYSRSDFIISPRGIYVLEVNTLPGLTEESLVPKALAAAGIAYPQFLDHLVTLALERR</sequence>
<dbReference type="InterPro" id="IPR013815">
    <property type="entry name" value="ATP_grasp_subdomain_1"/>
</dbReference>
<evidence type="ECO:0000256" key="2">
    <source>
        <dbReference type="ARBA" id="ARBA00010871"/>
    </source>
</evidence>
<dbReference type="EC" id="6.3.2.4" evidence="10"/>
<feature type="active site" evidence="11">
    <location>
        <position position="162"/>
    </location>
</feature>
<comment type="caution">
    <text evidence="15">The sequence shown here is derived from an EMBL/GenBank/DDBJ whole genome shotgun (WGS) entry which is preliminary data.</text>
</comment>
<dbReference type="PROSITE" id="PS00844">
    <property type="entry name" value="DALA_DALA_LIGASE_2"/>
    <property type="match status" value="1"/>
</dbReference>
<keyword evidence="8 10" id="KW-0573">Peptidoglycan synthesis</keyword>
<dbReference type="GO" id="GO:0005737">
    <property type="term" value="C:cytoplasm"/>
    <property type="evidence" value="ECO:0007669"/>
    <property type="project" value="UniProtKB-SubCell"/>
</dbReference>
<dbReference type="Pfam" id="PF07478">
    <property type="entry name" value="Dala_Dala_lig_C"/>
    <property type="match status" value="1"/>
</dbReference>
<dbReference type="InterPro" id="IPR005905">
    <property type="entry name" value="D_ala_D_ala"/>
</dbReference>
<protein>
    <recommendedName>
        <fullName evidence="10">D-alanine--D-alanine ligase</fullName>
        <ecNumber evidence="10">6.3.2.4</ecNumber>
    </recommendedName>
    <alternativeName>
        <fullName evidence="10">D-Ala-D-Ala ligase</fullName>
    </alternativeName>
    <alternativeName>
        <fullName evidence="10">D-alanylalanine synthetase</fullName>
    </alternativeName>
</protein>
<feature type="binding site" evidence="12">
    <location>
        <position position="288"/>
    </location>
    <ligand>
        <name>Mg(2+)</name>
        <dbReference type="ChEBI" id="CHEBI:18420"/>
        <label>2</label>
    </ligand>
</feature>
<evidence type="ECO:0000256" key="12">
    <source>
        <dbReference type="PIRSR" id="PIRSR039102-3"/>
    </source>
</evidence>
<evidence type="ECO:0000259" key="14">
    <source>
        <dbReference type="PROSITE" id="PS50975"/>
    </source>
</evidence>
<reference evidence="15 16" key="1">
    <citation type="submission" date="2017-09" db="EMBL/GenBank/DDBJ databases">
        <title>Depth-based differentiation of microbial function through sediment-hosted aquifers and enrichment of novel symbionts in the deep terrestrial subsurface.</title>
        <authorList>
            <person name="Probst A.J."/>
            <person name="Ladd B."/>
            <person name="Jarett J.K."/>
            <person name="Geller-Mcgrath D.E."/>
            <person name="Sieber C.M."/>
            <person name="Emerson J.B."/>
            <person name="Anantharaman K."/>
            <person name="Thomas B.C."/>
            <person name="Malmstrom R."/>
            <person name="Stieglmeier M."/>
            <person name="Klingl A."/>
            <person name="Woyke T."/>
            <person name="Ryan C.M."/>
            <person name="Banfield J.F."/>
        </authorList>
    </citation>
    <scope>NUCLEOTIDE SEQUENCE [LARGE SCALE GENOMIC DNA]</scope>
    <source>
        <strain evidence="15">CG10_big_fil_rev_8_21_14_0_10_49_38</strain>
    </source>
</reference>
<comment type="subcellular location">
    <subcellularLocation>
        <location evidence="1 10">Cytoplasm</location>
    </subcellularLocation>
</comment>
<keyword evidence="5 13" id="KW-0547">Nucleotide-binding</keyword>
<evidence type="ECO:0000256" key="8">
    <source>
        <dbReference type="ARBA" id="ARBA00022984"/>
    </source>
</evidence>
<dbReference type="InterPro" id="IPR011761">
    <property type="entry name" value="ATP-grasp"/>
</dbReference>
<dbReference type="HAMAP" id="MF_00047">
    <property type="entry name" value="Dala_Dala_lig"/>
    <property type="match status" value="1"/>
</dbReference>
<dbReference type="InterPro" id="IPR000291">
    <property type="entry name" value="D-Ala_lig_Van_CS"/>
</dbReference>
<evidence type="ECO:0000256" key="7">
    <source>
        <dbReference type="ARBA" id="ARBA00022960"/>
    </source>
</evidence>
<evidence type="ECO:0000256" key="5">
    <source>
        <dbReference type="ARBA" id="ARBA00022741"/>
    </source>
</evidence>
<dbReference type="Gene3D" id="3.30.1490.20">
    <property type="entry name" value="ATP-grasp fold, A domain"/>
    <property type="match status" value="1"/>
</dbReference>
<dbReference type="InterPro" id="IPR011095">
    <property type="entry name" value="Dala_Dala_lig_C"/>
</dbReference>
<evidence type="ECO:0000256" key="10">
    <source>
        <dbReference type="HAMAP-Rule" id="MF_00047"/>
    </source>
</evidence>
<evidence type="ECO:0000256" key="1">
    <source>
        <dbReference type="ARBA" id="ARBA00004496"/>
    </source>
</evidence>
<comment type="pathway">
    <text evidence="10">Cell wall biogenesis; peptidoglycan biosynthesis.</text>
</comment>
<evidence type="ECO:0000256" key="9">
    <source>
        <dbReference type="ARBA" id="ARBA00023316"/>
    </source>
</evidence>
<organism evidence="15 16">
    <name type="scientific">Candidatus Vogelbacteria bacterium CG10_big_fil_rev_8_21_14_0_10_49_38</name>
    <dbReference type="NCBI Taxonomy" id="1975043"/>
    <lineage>
        <taxon>Bacteria</taxon>
        <taxon>Candidatus Vogeliibacteriota</taxon>
    </lineage>
</organism>
<evidence type="ECO:0000256" key="4">
    <source>
        <dbReference type="ARBA" id="ARBA00022598"/>
    </source>
</evidence>
<proteinExistence type="inferred from homology"/>
<comment type="catalytic activity">
    <reaction evidence="10">
        <text>2 D-alanine + ATP = D-alanyl-D-alanine + ADP + phosphate + H(+)</text>
        <dbReference type="Rhea" id="RHEA:11224"/>
        <dbReference type="ChEBI" id="CHEBI:15378"/>
        <dbReference type="ChEBI" id="CHEBI:30616"/>
        <dbReference type="ChEBI" id="CHEBI:43474"/>
        <dbReference type="ChEBI" id="CHEBI:57416"/>
        <dbReference type="ChEBI" id="CHEBI:57822"/>
        <dbReference type="ChEBI" id="CHEBI:456216"/>
        <dbReference type="EC" id="6.3.2.4"/>
    </reaction>
</comment>
<keyword evidence="6 13" id="KW-0067">ATP-binding</keyword>
<dbReference type="PANTHER" id="PTHR23132">
    <property type="entry name" value="D-ALANINE--D-ALANINE LIGASE"/>
    <property type="match status" value="1"/>
</dbReference>
<accession>A0A2H0RIF9</accession>
<evidence type="ECO:0000313" key="15">
    <source>
        <dbReference type="EMBL" id="PIR46196.1"/>
    </source>
</evidence>
<keyword evidence="12" id="KW-0479">Metal-binding</keyword>
<keyword evidence="12" id="KW-0460">Magnesium</keyword>
<keyword evidence="3 10" id="KW-0963">Cytoplasm</keyword>
<dbReference type="GO" id="GO:0008360">
    <property type="term" value="P:regulation of cell shape"/>
    <property type="evidence" value="ECO:0007669"/>
    <property type="project" value="UniProtKB-KW"/>
</dbReference>
<comment type="function">
    <text evidence="10">Cell wall formation.</text>
</comment>
<dbReference type="Pfam" id="PF01820">
    <property type="entry name" value="Dala_Dala_lig_N"/>
    <property type="match status" value="1"/>
</dbReference>
<dbReference type="PIRSF" id="PIRSF039102">
    <property type="entry name" value="Ddl/VanB"/>
    <property type="match status" value="1"/>
</dbReference>
<feature type="binding site" evidence="12">
    <location>
        <position position="276"/>
    </location>
    <ligand>
        <name>Mg(2+)</name>
        <dbReference type="ChEBI" id="CHEBI:18420"/>
        <label>1</label>
    </ligand>
</feature>
<dbReference type="SUPFAM" id="SSF56059">
    <property type="entry name" value="Glutathione synthetase ATP-binding domain-like"/>
    <property type="match status" value="1"/>
</dbReference>
<dbReference type="PANTHER" id="PTHR23132:SF23">
    <property type="entry name" value="D-ALANINE--D-ALANINE LIGASE B"/>
    <property type="match status" value="1"/>
</dbReference>
<keyword evidence="7 10" id="KW-0133">Cell shape</keyword>
<dbReference type="GO" id="GO:0071555">
    <property type="term" value="P:cell wall organization"/>
    <property type="evidence" value="ECO:0007669"/>
    <property type="project" value="UniProtKB-KW"/>
</dbReference>
<dbReference type="GO" id="GO:0005524">
    <property type="term" value="F:ATP binding"/>
    <property type="evidence" value="ECO:0007669"/>
    <property type="project" value="UniProtKB-UniRule"/>
</dbReference>
<dbReference type="SUPFAM" id="SSF52440">
    <property type="entry name" value="PreATP-grasp domain"/>
    <property type="match status" value="1"/>
</dbReference>
<gene>
    <name evidence="10" type="primary">ddl</name>
    <name evidence="15" type="ORF">COV08_01075</name>
</gene>
<feature type="active site" evidence="11">
    <location>
        <position position="299"/>
    </location>
</feature>
<dbReference type="Gene3D" id="3.40.50.20">
    <property type="match status" value="1"/>
</dbReference>
<name>A0A2H0RIF9_9BACT</name>
<dbReference type="PROSITE" id="PS50975">
    <property type="entry name" value="ATP_GRASP"/>
    <property type="match status" value="1"/>
</dbReference>
<dbReference type="GO" id="GO:0008716">
    <property type="term" value="F:D-alanine-D-alanine ligase activity"/>
    <property type="evidence" value="ECO:0007669"/>
    <property type="project" value="UniProtKB-UniRule"/>
</dbReference>
<dbReference type="NCBIfam" id="NF002378">
    <property type="entry name" value="PRK01372.1"/>
    <property type="match status" value="1"/>
</dbReference>
<dbReference type="UniPathway" id="UPA00219"/>
<keyword evidence="12" id="KW-0464">Manganese</keyword>
<dbReference type="Proteomes" id="UP000230431">
    <property type="component" value="Unassembled WGS sequence"/>
</dbReference>
<dbReference type="GO" id="GO:0046872">
    <property type="term" value="F:metal ion binding"/>
    <property type="evidence" value="ECO:0007669"/>
    <property type="project" value="UniProtKB-KW"/>
</dbReference>
<feature type="binding site" evidence="12">
    <location>
        <position position="290"/>
    </location>
    <ligand>
        <name>Mg(2+)</name>
        <dbReference type="ChEBI" id="CHEBI:18420"/>
        <label>2</label>
    </ligand>
</feature>
<keyword evidence="9 10" id="KW-0961">Cell wall biogenesis/degradation</keyword>
<comment type="cofactor">
    <cofactor evidence="12">
        <name>Mg(2+)</name>
        <dbReference type="ChEBI" id="CHEBI:18420"/>
    </cofactor>
    <cofactor evidence="12">
        <name>Mn(2+)</name>
        <dbReference type="ChEBI" id="CHEBI:29035"/>
    </cofactor>
    <text evidence="12">Binds 2 magnesium or manganese ions per subunit.</text>
</comment>
<evidence type="ECO:0000256" key="11">
    <source>
        <dbReference type="PIRSR" id="PIRSR039102-1"/>
    </source>
</evidence>
<dbReference type="Gene3D" id="3.30.470.20">
    <property type="entry name" value="ATP-grasp fold, B domain"/>
    <property type="match status" value="1"/>
</dbReference>
<feature type="active site" evidence="11">
    <location>
        <position position="16"/>
    </location>
</feature>
<evidence type="ECO:0000256" key="13">
    <source>
        <dbReference type="PROSITE-ProRule" id="PRU00409"/>
    </source>
</evidence>
<evidence type="ECO:0000313" key="16">
    <source>
        <dbReference type="Proteomes" id="UP000230431"/>
    </source>
</evidence>
<feature type="domain" description="ATP-grasp" evidence="14">
    <location>
        <begin position="111"/>
        <end position="321"/>
    </location>
</feature>
<evidence type="ECO:0000256" key="3">
    <source>
        <dbReference type="ARBA" id="ARBA00022490"/>
    </source>
</evidence>